<feature type="domain" description="SLH" evidence="2">
    <location>
        <begin position="865"/>
        <end position="936"/>
    </location>
</feature>
<proteinExistence type="predicted"/>
<keyword evidence="1" id="KW-0732">Signal</keyword>
<dbReference type="Proteomes" id="UP000256727">
    <property type="component" value="Unassembled WGS sequence"/>
</dbReference>
<feature type="signal peptide" evidence="1">
    <location>
        <begin position="1"/>
        <end position="24"/>
    </location>
</feature>
<comment type="caution">
    <text evidence="3">The sequence shown here is derived from an EMBL/GenBank/DDBJ whole genome shotgun (WGS) entry which is preliminary data.</text>
</comment>
<sequence>MSTHRRLSGAVALGLSAVLTGAFAAPTFAAPAEAAAGAAVPAAPAVPAGEAAEGQSFHRLATLPAYENQLAADPEADPSAPTVAEISTVTADGNTVIHTDAEAGGIGFVDITDPENPQAAGFKATDGSPTSVYATEAFIIVVTDTSEDFTHPTGKVEFWDPETLELIHGVELKGQPDSIDVSPDGTTAMIAMENQRDEDREDVDGGLPQLPAGELAVIDLSAEDITALTAEAIQYTDLTGLAGLDTPEDPEPEYIKFSPDGTKAALTLQENNGVVILDAATGEVIDHFSAGAVSVEGIDTAEDGNLSLDGSITDAVREPDAIGWIGNDHVATANEGDWKGGSRGWTVFNADPESAEFGDVVWDAGNSFENLAHRYGQFPEHRAENKGAEPEGLTVETYGDTTYAFVGSERGNFVAVYNVDDPSNPVFTQLMPSTNGPEGLLAIPERNLMVVSSEEDDAEVGVRATVQVFELGDGPAAVPTLKSADATGPAATEGQPITWSALGALSAVPGEADKLYAAPDDFLSPSRIYTVDTTTADDGGPATIEAELALEHGYDIEGLWADADGTFWLAVEGTAITDGEVGSEGNRLVHVDAEGQELASVDLPAEVAAGLKGQGLEGVTGYGSGEDAVLYTAVQREAAGEDFARIGRFTVATGEWEWFGYSLESTDVEGDWIGLSEITAVDGDTLAVIERDKLNGPDAALKKVFTVEVPEAGAATGAAAEEVPVLEKTEAIDVLPQLQDLNGWTQEKLEGLAIAGNGNVYAATDNDGVEDATGETVFLNLGPAAEHFPTDPTDPTDPEPVVDFTDNQPGSVYYAPVRWMQAAGVTTGYTDGTYRKAAEITRGESVAFLQRYLAPDYTTDPADEDTPVFPDVPAGAPHFTPIAWAADDSDGANGAGPVSEGYADGTFRPGQDVTRAEFVTFLYRAADPEGFTAPEVSVFPDVPSSGSYYEAISWAAAEGLVNGYHGGEYRPYDPISRGEVAKVMHQYGVAQEG</sequence>
<feature type="domain" description="SLH" evidence="2">
    <location>
        <begin position="937"/>
        <end position="993"/>
    </location>
</feature>
<dbReference type="Pfam" id="PF13449">
    <property type="entry name" value="Phytase-like"/>
    <property type="match status" value="1"/>
</dbReference>
<protein>
    <submittedName>
        <fullName evidence="3">S-layer family protein</fullName>
    </submittedName>
</protein>
<dbReference type="PROSITE" id="PS51272">
    <property type="entry name" value="SLH"/>
    <property type="match status" value="3"/>
</dbReference>
<evidence type="ECO:0000313" key="3">
    <source>
        <dbReference type="EMBL" id="REE03917.1"/>
    </source>
</evidence>
<dbReference type="EMBL" id="QREH01000001">
    <property type="protein sequence ID" value="REE03917.1"/>
    <property type="molecule type" value="Genomic_DNA"/>
</dbReference>
<dbReference type="SUPFAM" id="SSF75011">
    <property type="entry name" value="3-carboxy-cis,cis-mucoante lactonizing enzyme"/>
    <property type="match status" value="1"/>
</dbReference>
<reference evidence="3 4" key="1">
    <citation type="submission" date="2018-07" db="EMBL/GenBank/DDBJ databases">
        <title>Sequencing the genomes of 1000 actinobacteria strains.</title>
        <authorList>
            <person name="Klenk H.-P."/>
        </authorList>
    </citation>
    <scope>NUCLEOTIDE SEQUENCE [LARGE SCALE GENOMIC DNA]</scope>
    <source>
        <strain evidence="3 4">DSM 14442</strain>
    </source>
</reference>
<dbReference type="Pfam" id="PF00395">
    <property type="entry name" value="SLH"/>
    <property type="match status" value="3"/>
</dbReference>
<dbReference type="InterPro" id="IPR052956">
    <property type="entry name" value="Mesenchyme-surface_protein"/>
</dbReference>
<evidence type="ECO:0000259" key="2">
    <source>
        <dbReference type="PROSITE" id="PS51272"/>
    </source>
</evidence>
<dbReference type="PANTHER" id="PTHR46928:SF1">
    <property type="entry name" value="MESENCHYME-SPECIFIC CELL SURFACE GLYCOPROTEIN"/>
    <property type="match status" value="1"/>
</dbReference>
<dbReference type="AlphaFoldDB" id="A0A3D9LEQ9"/>
<organism evidence="3 4">
    <name type="scientific">Citricoccus muralis</name>
    <dbReference type="NCBI Taxonomy" id="169134"/>
    <lineage>
        <taxon>Bacteria</taxon>
        <taxon>Bacillati</taxon>
        <taxon>Actinomycetota</taxon>
        <taxon>Actinomycetes</taxon>
        <taxon>Micrococcales</taxon>
        <taxon>Micrococcaceae</taxon>
        <taxon>Citricoccus</taxon>
    </lineage>
</organism>
<name>A0A3D9LEQ9_9MICC</name>
<dbReference type="InterPro" id="IPR027372">
    <property type="entry name" value="Phytase-like_dom"/>
</dbReference>
<feature type="domain" description="SLH" evidence="2">
    <location>
        <begin position="800"/>
        <end position="863"/>
    </location>
</feature>
<evidence type="ECO:0000313" key="4">
    <source>
        <dbReference type="Proteomes" id="UP000256727"/>
    </source>
</evidence>
<gene>
    <name evidence="3" type="ORF">C8E99_1738</name>
</gene>
<dbReference type="RefSeq" id="WP_115931950.1">
    <property type="nucleotide sequence ID" value="NZ_QREH01000001.1"/>
</dbReference>
<keyword evidence="4" id="KW-1185">Reference proteome</keyword>
<dbReference type="InterPro" id="IPR001119">
    <property type="entry name" value="SLH_dom"/>
</dbReference>
<dbReference type="Gene3D" id="2.130.10.10">
    <property type="entry name" value="YVTN repeat-like/Quinoprotein amine dehydrogenase"/>
    <property type="match status" value="1"/>
</dbReference>
<dbReference type="OrthoDB" id="1016457at2"/>
<dbReference type="SUPFAM" id="SSF63829">
    <property type="entry name" value="Calcium-dependent phosphotriesterase"/>
    <property type="match status" value="1"/>
</dbReference>
<feature type="chain" id="PRO_5017746303" evidence="1">
    <location>
        <begin position="25"/>
        <end position="993"/>
    </location>
</feature>
<dbReference type="PANTHER" id="PTHR46928">
    <property type="entry name" value="MESENCHYME-SPECIFIC CELL SURFACE GLYCOPROTEIN"/>
    <property type="match status" value="1"/>
</dbReference>
<dbReference type="InterPro" id="IPR015943">
    <property type="entry name" value="WD40/YVTN_repeat-like_dom_sf"/>
</dbReference>
<evidence type="ECO:0000256" key="1">
    <source>
        <dbReference type="SAM" id="SignalP"/>
    </source>
</evidence>
<accession>A0A3D9LEQ9</accession>